<sequence>MTFAYSYENARFGHLPKHWSTAERRVCAWQPFLRHPHSLENVLGTYVFVSLLDEGRPEMRLGPENPGFLTLELPRDASGSPAWDNVHGSFQAENDWRRGAFTGLMPHGMAEATLTSSRRPNLRRFDLSTSYNNRVPLKGHALDVLDAVDDNGNNYIVMMLEYFVVGSNCFSYMAKKQLAPGDRVGLTDSECTKLGISSTYEEVERAANELQRE</sequence>
<reference evidence="1" key="1">
    <citation type="submission" date="2023-03" db="EMBL/GenBank/DDBJ databases">
        <title>Massive genome expansion in bonnet fungi (Mycena s.s.) driven by repeated elements and novel gene families across ecological guilds.</title>
        <authorList>
            <consortium name="Lawrence Berkeley National Laboratory"/>
            <person name="Harder C.B."/>
            <person name="Miyauchi S."/>
            <person name="Viragh M."/>
            <person name="Kuo A."/>
            <person name="Thoen E."/>
            <person name="Andreopoulos B."/>
            <person name="Lu D."/>
            <person name="Skrede I."/>
            <person name="Drula E."/>
            <person name="Henrissat B."/>
            <person name="Morin E."/>
            <person name="Kohler A."/>
            <person name="Barry K."/>
            <person name="LaButti K."/>
            <person name="Morin E."/>
            <person name="Salamov A."/>
            <person name="Lipzen A."/>
            <person name="Mereny Z."/>
            <person name="Hegedus B."/>
            <person name="Baldrian P."/>
            <person name="Stursova M."/>
            <person name="Weitz H."/>
            <person name="Taylor A."/>
            <person name="Grigoriev I.V."/>
            <person name="Nagy L.G."/>
            <person name="Martin F."/>
            <person name="Kauserud H."/>
        </authorList>
    </citation>
    <scope>NUCLEOTIDE SEQUENCE</scope>
    <source>
        <strain evidence="1">CBHHK188m</strain>
    </source>
</reference>
<accession>A0AAD7NNQ1</accession>
<dbReference type="AlphaFoldDB" id="A0AAD7NNQ1"/>
<name>A0AAD7NNQ1_9AGAR</name>
<evidence type="ECO:0000313" key="2">
    <source>
        <dbReference type="Proteomes" id="UP001215280"/>
    </source>
</evidence>
<keyword evidence="2" id="KW-1185">Reference proteome</keyword>
<proteinExistence type="predicted"/>
<protein>
    <submittedName>
        <fullName evidence="1">Uncharacterized protein</fullName>
    </submittedName>
</protein>
<evidence type="ECO:0000313" key="1">
    <source>
        <dbReference type="EMBL" id="KAJ7767902.1"/>
    </source>
</evidence>
<comment type="caution">
    <text evidence="1">The sequence shown here is derived from an EMBL/GenBank/DDBJ whole genome shotgun (WGS) entry which is preliminary data.</text>
</comment>
<organism evidence="1 2">
    <name type="scientific">Mycena maculata</name>
    <dbReference type="NCBI Taxonomy" id="230809"/>
    <lineage>
        <taxon>Eukaryota</taxon>
        <taxon>Fungi</taxon>
        <taxon>Dikarya</taxon>
        <taxon>Basidiomycota</taxon>
        <taxon>Agaricomycotina</taxon>
        <taxon>Agaricomycetes</taxon>
        <taxon>Agaricomycetidae</taxon>
        <taxon>Agaricales</taxon>
        <taxon>Marasmiineae</taxon>
        <taxon>Mycenaceae</taxon>
        <taxon>Mycena</taxon>
    </lineage>
</organism>
<dbReference type="Proteomes" id="UP001215280">
    <property type="component" value="Unassembled WGS sequence"/>
</dbReference>
<gene>
    <name evidence="1" type="ORF">DFH07DRAFT_808056</name>
</gene>
<dbReference type="EMBL" id="JARJLG010000029">
    <property type="protein sequence ID" value="KAJ7767902.1"/>
    <property type="molecule type" value="Genomic_DNA"/>
</dbReference>